<dbReference type="SMART" id="SM00271">
    <property type="entry name" value="DnaJ"/>
    <property type="match status" value="1"/>
</dbReference>
<organism evidence="3 4">
    <name type="scientific">Demequina lignilytica</name>
    <dbReference type="NCBI Taxonomy" id="3051663"/>
    <lineage>
        <taxon>Bacteria</taxon>
        <taxon>Bacillati</taxon>
        <taxon>Actinomycetota</taxon>
        <taxon>Actinomycetes</taxon>
        <taxon>Micrococcales</taxon>
        <taxon>Demequinaceae</taxon>
        <taxon>Demequina</taxon>
    </lineage>
</organism>
<dbReference type="InterPro" id="IPR002939">
    <property type="entry name" value="DnaJ_C"/>
</dbReference>
<dbReference type="GO" id="GO:0051082">
    <property type="term" value="F:unfolded protein binding"/>
    <property type="evidence" value="ECO:0007669"/>
    <property type="project" value="InterPro"/>
</dbReference>
<sequence>MPSQDWFNKDFYATLGVSKDADADAIKKAYRKLARDLHPDRNPGDAAAEKRFKEVGEAYAVLSDTEDRQQYDAIRAMGGGGARFQAGGGGAGGAAGFEDILGGMFGGGGRGGAQFRTSGGGTGGFEDILGSMFGGGFQRGPQKGGDIAAAVEVTFRDAAEGSTVTLGSDGQRITTRLPVGVKDGQRIRVPGKGRPGSNGGPAGDLLLTVHVQRHPVFTIDGLNLKMKLPVRFDEAALGAHVEVPTLSGERVKVKVPSGTQSGTVLRVKGRGLASKKGTGDLMVTVEVAVPRKLSRDAKKALEALTDATAGEDPRASLYSEAAR</sequence>
<dbReference type="GO" id="GO:0005737">
    <property type="term" value="C:cytoplasm"/>
    <property type="evidence" value="ECO:0007669"/>
    <property type="project" value="TreeGrafter"/>
</dbReference>
<dbReference type="EMBL" id="JAUHQB010000012">
    <property type="protein sequence ID" value="MDN4484424.1"/>
    <property type="molecule type" value="Genomic_DNA"/>
</dbReference>
<dbReference type="InterPro" id="IPR036869">
    <property type="entry name" value="J_dom_sf"/>
</dbReference>
<dbReference type="AlphaFoldDB" id="A0AB35MKQ4"/>
<dbReference type="PROSITE" id="PS50076">
    <property type="entry name" value="DNAJ_2"/>
    <property type="match status" value="1"/>
</dbReference>
<reference evidence="3 4" key="1">
    <citation type="submission" date="2023-06" db="EMBL/GenBank/DDBJ databases">
        <title>SYSU T0a273.</title>
        <authorList>
            <person name="Gao L."/>
            <person name="Fang B.-Z."/>
            <person name="Li W.-J."/>
        </authorList>
    </citation>
    <scope>NUCLEOTIDE SEQUENCE [LARGE SCALE GENOMIC DNA]</scope>
    <source>
        <strain evidence="3 4">SYSU T0a273</strain>
    </source>
</reference>
<dbReference type="SUPFAM" id="SSF49493">
    <property type="entry name" value="HSP40/DnaJ peptide-binding domain"/>
    <property type="match status" value="2"/>
</dbReference>
<dbReference type="Pfam" id="PF00226">
    <property type="entry name" value="DnaJ"/>
    <property type="match status" value="1"/>
</dbReference>
<dbReference type="Gene3D" id="1.10.287.110">
    <property type="entry name" value="DnaJ domain"/>
    <property type="match status" value="1"/>
</dbReference>
<evidence type="ECO:0000313" key="4">
    <source>
        <dbReference type="Proteomes" id="UP001172756"/>
    </source>
</evidence>
<dbReference type="PRINTS" id="PR00625">
    <property type="entry name" value="JDOMAIN"/>
</dbReference>
<dbReference type="InterPro" id="IPR018253">
    <property type="entry name" value="DnaJ_domain_CS"/>
</dbReference>
<dbReference type="Proteomes" id="UP001172756">
    <property type="component" value="Unassembled WGS sequence"/>
</dbReference>
<dbReference type="PANTHER" id="PTHR43096">
    <property type="entry name" value="DNAJ HOMOLOG 1, MITOCHONDRIAL-RELATED"/>
    <property type="match status" value="1"/>
</dbReference>
<evidence type="ECO:0000259" key="2">
    <source>
        <dbReference type="PROSITE" id="PS50076"/>
    </source>
</evidence>
<dbReference type="GO" id="GO:0006260">
    <property type="term" value="P:DNA replication"/>
    <property type="evidence" value="ECO:0007669"/>
    <property type="project" value="UniProtKB-KW"/>
</dbReference>
<dbReference type="SUPFAM" id="SSF46565">
    <property type="entry name" value="Chaperone J-domain"/>
    <property type="match status" value="1"/>
</dbReference>
<dbReference type="RefSeq" id="WP_301161003.1">
    <property type="nucleotide sequence ID" value="NZ_JAUHQB010000012.1"/>
</dbReference>
<dbReference type="PROSITE" id="PS00636">
    <property type="entry name" value="DNAJ_1"/>
    <property type="match status" value="1"/>
</dbReference>
<dbReference type="Pfam" id="PF01556">
    <property type="entry name" value="DnaJ_C"/>
    <property type="match status" value="1"/>
</dbReference>
<dbReference type="GO" id="GO:0042026">
    <property type="term" value="P:protein refolding"/>
    <property type="evidence" value="ECO:0007669"/>
    <property type="project" value="TreeGrafter"/>
</dbReference>
<evidence type="ECO:0000256" key="1">
    <source>
        <dbReference type="ARBA" id="ARBA00023186"/>
    </source>
</evidence>
<dbReference type="PANTHER" id="PTHR43096:SF48">
    <property type="entry name" value="CHAPERONE PROTEIN DNAJ"/>
    <property type="match status" value="1"/>
</dbReference>
<protein>
    <submittedName>
        <fullName evidence="3">DnaJ C-terminal domain-containing protein</fullName>
    </submittedName>
</protein>
<comment type="caution">
    <text evidence="3">The sequence shown here is derived from an EMBL/GenBank/DDBJ whole genome shotgun (WGS) entry which is preliminary data.</text>
</comment>
<dbReference type="Gene3D" id="2.60.260.20">
    <property type="entry name" value="Urease metallochaperone UreE, N-terminal domain"/>
    <property type="match status" value="2"/>
</dbReference>
<dbReference type="CDD" id="cd10747">
    <property type="entry name" value="DnaJ_C"/>
    <property type="match status" value="1"/>
</dbReference>
<evidence type="ECO:0000313" key="3">
    <source>
        <dbReference type="EMBL" id="MDN4484424.1"/>
    </source>
</evidence>
<dbReference type="InterPro" id="IPR008971">
    <property type="entry name" value="HSP40/DnaJ_pept-bd"/>
</dbReference>
<name>A0AB35MKQ4_9MICO</name>
<dbReference type="CDD" id="cd06257">
    <property type="entry name" value="DnaJ"/>
    <property type="match status" value="1"/>
</dbReference>
<gene>
    <name evidence="3" type="ORF">QQ002_12805</name>
</gene>
<keyword evidence="1" id="KW-0143">Chaperone</keyword>
<feature type="domain" description="J" evidence="2">
    <location>
        <begin position="10"/>
        <end position="75"/>
    </location>
</feature>
<dbReference type="InterPro" id="IPR001623">
    <property type="entry name" value="DnaJ_domain"/>
</dbReference>
<accession>A0AB35MKQ4</accession>
<dbReference type="FunFam" id="2.60.260.20:FF:000013">
    <property type="entry name" value="DnaJ subfamily B member 11"/>
    <property type="match status" value="1"/>
</dbReference>
<proteinExistence type="predicted"/>